<evidence type="ECO:0000256" key="1">
    <source>
        <dbReference type="SAM" id="MobiDB-lite"/>
    </source>
</evidence>
<name>A0AAW1Q062_9CHLO</name>
<organism evidence="2 3">
    <name type="scientific">Symbiochloris irregularis</name>
    <dbReference type="NCBI Taxonomy" id="706552"/>
    <lineage>
        <taxon>Eukaryota</taxon>
        <taxon>Viridiplantae</taxon>
        <taxon>Chlorophyta</taxon>
        <taxon>core chlorophytes</taxon>
        <taxon>Trebouxiophyceae</taxon>
        <taxon>Trebouxiales</taxon>
        <taxon>Trebouxiaceae</taxon>
        <taxon>Symbiochloris</taxon>
    </lineage>
</organism>
<accession>A0AAW1Q062</accession>
<sequence length="448" mass="45104">MVDEGKPPETAMQDHTLAREMQGAVSMGDGPENADGLRDTPGGAQAPPNSAPVTTPELVDQLLQHRVAAAFAGAPTVAAEGQPGEVLLASQQQEEEEKVDLLHTAGDVMPQAQAGNSLEPSTLLHPQGGVTGTVTQSHPASAPVLQCSQQLQDPGQNVPMGDWSSSASSSQANSAVEAHQQQAISLPGEAQVHCPAGGAAGKRQRVDTSSDRPFAPMRLESEEHPQEHYYDFGGDCFSLGVPPPSKQGGAKGKGGAKSCIKPSGKALGRAEAALGQAGSAAPASTGAGGQGASCAANISSCPLLISDPSTSAGGPVPNPSGTEAASGAAPAATAKQLDDVMALLGELGQILSQVDSLGADMAAMVSGLANLNLASTATPNNNHISNNIPTTSNPPRRLRSQARAEKENEGASGQQGPNGKAAKGDMQGAGGNKSDPSHGSKGRRGKRK</sequence>
<proteinExistence type="predicted"/>
<dbReference type="AlphaFoldDB" id="A0AAW1Q062"/>
<evidence type="ECO:0000313" key="2">
    <source>
        <dbReference type="EMBL" id="KAK9813784.1"/>
    </source>
</evidence>
<feature type="compositionally biased region" description="Polar residues" evidence="1">
    <location>
        <begin position="377"/>
        <end position="394"/>
    </location>
</feature>
<feature type="compositionally biased region" description="Low complexity" evidence="1">
    <location>
        <begin position="164"/>
        <end position="175"/>
    </location>
</feature>
<feature type="region of interest" description="Disordered" evidence="1">
    <location>
        <begin position="377"/>
        <end position="448"/>
    </location>
</feature>
<comment type="caution">
    <text evidence="2">The sequence shown here is derived from an EMBL/GenBank/DDBJ whole genome shotgun (WGS) entry which is preliminary data.</text>
</comment>
<feature type="region of interest" description="Disordered" evidence="1">
    <location>
        <begin position="309"/>
        <end position="330"/>
    </location>
</feature>
<feature type="region of interest" description="Disordered" evidence="1">
    <location>
        <begin position="1"/>
        <end position="54"/>
    </location>
</feature>
<evidence type="ECO:0000313" key="3">
    <source>
        <dbReference type="Proteomes" id="UP001465755"/>
    </source>
</evidence>
<dbReference type="Proteomes" id="UP001465755">
    <property type="component" value="Unassembled WGS sequence"/>
</dbReference>
<reference evidence="2 3" key="1">
    <citation type="journal article" date="2024" name="Nat. Commun.">
        <title>Phylogenomics reveals the evolutionary origins of lichenization in chlorophyte algae.</title>
        <authorList>
            <person name="Puginier C."/>
            <person name="Libourel C."/>
            <person name="Otte J."/>
            <person name="Skaloud P."/>
            <person name="Haon M."/>
            <person name="Grisel S."/>
            <person name="Petersen M."/>
            <person name="Berrin J.G."/>
            <person name="Delaux P.M."/>
            <person name="Dal Grande F."/>
            <person name="Keller J."/>
        </authorList>
    </citation>
    <scope>NUCLEOTIDE SEQUENCE [LARGE SCALE GENOMIC DNA]</scope>
    <source>
        <strain evidence="2 3">SAG 2036</strain>
    </source>
</reference>
<feature type="compositionally biased region" description="Polar residues" evidence="1">
    <location>
        <begin position="146"/>
        <end position="155"/>
    </location>
</feature>
<keyword evidence="3" id="KW-1185">Reference proteome</keyword>
<dbReference type="EMBL" id="JALJOQ010000003">
    <property type="protein sequence ID" value="KAK9813784.1"/>
    <property type="molecule type" value="Genomic_DNA"/>
</dbReference>
<feature type="region of interest" description="Disordered" evidence="1">
    <location>
        <begin position="112"/>
        <end position="181"/>
    </location>
</feature>
<feature type="compositionally biased region" description="Low complexity" evidence="1">
    <location>
        <begin position="319"/>
        <end position="330"/>
    </location>
</feature>
<protein>
    <submittedName>
        <fullName evidence="2">Uncharacterized protein</fullName>
    </submittedName>
</protein>
<gene>
    <name evidence="2" type="ORF">WJX73_009847</name>
</gene>